<feature type="non-terminal residue" evidence="1">
    <location>
        <position position="1"/>
    </location>
</feature>
<comment type="caution">
    <text evidence="1">The sequence shown here is derived from an EMBL/GenBank/DDBJ whole genome shotgun (WGS) entry which is preliminary data.</text>
</comment>
<accession>W2ZTG4</accession>
<organism evidence="1 2">
    <name type="scientific">Phytophthora nicotianae P10297</name>
    <dbReference type="NCBI Taxonomy" id="1317064"/>
    <lineage>
        <taxon>Eukaryota</taxon>
        <taxon>Sar</taxon>
        <taxon>Stramenopiles</taxon>
        <taxon>Oomycota</taxon>
        <taxon>Peronosporomycetes</taxon>
        <taxon>Peronosporales</taxon>
        <taxon>Peronosporaceae</taxon>
        <taxon>Phytophthora</taxon>
    </lineage>
</organism>
<dbReference type="EMBL" id="ANIY01001092">
    <property type="protein sequence ID" value="ETP49504.1"/>
    <property type="molecule type" value="Genomic_DNA"/>
</dbReference>
<evidence type="ECO:0000313" key="2">
    <source>
        <dbReference type="Proteomes" id="UP000018948"/>
    </source>
</evidence>
<sequence>RISRQASVSDDQRDHRFWRLLPSQRRSLCSCTPSSKRRLLQCSRQKRHARHQQENIARKLHLKARNAPILVCGPCSRNGTCQLATWLTRKMRTICCSMSERSRQ</sequence>
<dbReference type="AlphaFoldDB" id="W2ZTG4"/>
<reference evidence="1 2" key="1">
    <citation type="submission" date="2013-11" db="EMBL/GenBank/DDBJ databases">
        <title>The Genome Sequence of Phytophthora parasitica P10297.</title>
        <authorList>
            <consortium name="The Broad Institute Genomics Platform"/>
            <person name="Russ C."/>
            <person name="Tyler B."/>
            <person name="Panabieres F."/>
            <person name="Shan W."/>
            <person name="Tripathy S."/>
            <person name="Grunwald N."/>
            <person name="Machado M."/>
            <person name="Johnson C.S."/>
            <person name="Walker B."/>
            <person name="Young S.K."/>
            <person name="Zeng Q."/>
            <person name="Gargeya S."/>
            <person name="Fitzgerald M."/>
            <person name="Haas B."/>
            <person name="Abouelleil A."/>
            <person name="Allen A.W."/>
            <person name="Alvarado L."/>
            <person name="Arachchi H.M."/>
            <person name="Berlin A.M."/>
            <person name="Chapman S.B."/>
            <person name="Gainer-Dewar J."/>
            <person name="Goldberg J."/>
            <person name="Griggs A."/>
            <person name="Gujja S."/>
            <person name="Hansen M."/>
            <person name="Howarth C."/>
            <person name="Imamovic A."/>
            <person name="Ireland A."/>
            <person name="Larimer J."/>
            <person name="McCowan C."/>
            <person name="Murphy C."/>
            <person name="Pearson M."/>
            <person name="Poon T.W."/>
            <person name="Priest M."/>
            <person name="Roberts A."/>
            <person name="Saif S."/>
            <person name="Shea T."/>
            <person name="Sisk P."/>
            <person name="Sykes S."/>
            <person name="Wortman J."/>
            <person name="Nusbaum C."/>
            <person name="Birren B."/>
        </authorList>
    </citation>
    <scope>NUCLEOTIDE SEQUENCE [LARGE SCALE GENOMIC DNA]</scope>
    <source>
        <strain evidence="1 2">P10297</strain>
    </source>
</reference>
<proteinExistence type="predicted"/>
<protein>
    <submittedName>
        <fullName evidence="1">Uncharacterized protein</fullName>
    </submittedName>
</protein>
<name>W2ZTG4_PHYNI</name>
<dbReference type="Proteomes" id="UP000018948">
    <property type="component" value="Unassembled WGS sequence"/>
</dbReference>
<evidence type="ECO:0000313" key="1">
    <source>
        <dbReference type="EMBL" id="ETP49504.1"/>
    </source>
</evidence>
<gene>
    <name evidence="1" type="ORF">F442_04976</name>
</gene>